<sequence length="148" mass="16899">MYNNILNRLSKIGKAAILSTLILNNCAIAFSQSIEGYYTYGAELEDRLVNVTLESPTKTSEYYGVYDLIGDHCGVYYNGGRIDCELEGSSIFMKKTSENTYIGKIKSTYSGEFSDLKIIYEPEKDQIIWEILKPNGQFYFPYDAVFRK</sequence>
<evidence type="ECO:0000313" key="1">
    <source>
        <dbReference type="EMBL" id="SHO63921.1"/>
    </source>
</evidence>
<reference evidence="2" key="1">
    <citation type="submission" date="2016-12" db="EMBL/GenBank/DDBJ databases">
        <authorList>
            <person name="Varghese N."/>
            <person name="Submissions S."/>
        </authorList>
    </citation>
    <scope>NUCLEOTIDE SEQUENCE [LARGE SCALE GENOMIC DNA]</scope>
    <source>
        <strain evidence="2">DSM 25035</strain>
    </source>
</reference>
<name>A0A1M7ZG72_9BACT</name>
<dbReference type="STRING" id="1073327.SAMN04488108_3087"/>
<evidence type="ECO:0000313" key="2">
    <source>
        <dbReference type="Proteomes" id="UP000184609"/>
    </source>
</evidence>
<organism evidence="1 2">
    <name type="scientific">Algoriphagus zhangzhouensis</name>
    <dbReference type="NCBI Taxonomy" id="1073327"/>
    <lineage>
        <taxon>Bacteria</taxon>
        <taxon>Pseudomonadati</taxon>
        <taxon>Bacteroidota</taxon>
        <taxon>Cytophagia</taxon>
        <taxon>Cytophagales</taxon>
        <taxon>Cyclobacteriaceae</taxon>
        <taxon>Algoriphagus</taxon>
    </lineage>
</organism>
<dbReference type="AlphaFoldDB" id="A0A1M7ZG72"/>
<proteinExistence type="predicted"/>
<dbReference type="Proteomes" id="UP000184609">
    <property type="component" value="Unassembled WGS sequence"/>
</dbReference>
<accession>A0A1M7ZG72</accession>
<protein>
    <submittedName>
        <fullName evidence="1">Uncharacterized protein</fullName>
    </submittedName>
</protein>
<dbReference type="RefSeq" id="WP_073572713.1">
    <property type="nucleotide sequence ID" value="NZ_FRXN01000004.1"/>
</dbReference>
<dbReference type="EMBL" id="FRXN01000004">
    <property type="protein sequence ID" value="SHO63921.1"/>
    <property type="molecule type" value="Genomic_DNA"/>
</dbReference>
<keyword evidence="2" id="KW-1185">Reference proteome</keyword>
<gene>
    <name evidence="1" type="ORF">SAMN04488108_3087</name>
</gene>
<dbReference type="OrthoDB" id="827263at2"/>